<feature type="domain" description="Beta-xylosidase C-terminal Concanavalin A-like" evidence="5">
    <location>
        <begin position="319"/>
        <end position="493"/>
    </location>
</feature>
<dbReference type="RefSeq" id="WP_121671662.1">
    <property type="nucleotide sequence ID" value="NZ_BMXM01000002.1"/>
</dbReference>
<keyword evidence="3 4" id="KW-0326">Glycosidase</keyword>
<protein>
    <submittedName>
        <fullName evidence="6">Glycoside hydrolase family 43 protein</fullName>
    </submittedName>
</protein>
<dbReference type="SUPFAM" id="SSF75005">
    <property type="entry name" value="Arabinanase/levansucrase/invertase"/>
    <property type="match status" value="1"/>
</dbReference>
<dbReference type="EMBL" id="RCUV01000002">
    <property type="protein sequence ID" value="RLP73498.1"/>
    <property type="molecule type" value="Genomic_DNA"/>
</dbReference>
<evidence type="ECO:0000313" key="6">
    <source>
        <dbReference type="EMBL" id="RLP73498.1"/>
    </source>
</evidence>
<evidence type="ECO:0000256" key="4">
    <source>
        <dbReference type="RuleBase" id="RU361187"/>
    </source>
</evidence>
<dbReference type="AlphaFoldDB" id="A0A3L7A0H3"/>
<dbReference type="InterPro" id="IPR041542">
    <property type="entry name" value="GH43_C2"/>
</dbReference>
<dbReference type="SUPFAM" id="SSF49899">
    <property type="entry name" value="Concanavalin A-like lectins/glucanases"/>
    <property type="match status" value="1"/>
</dbReference>
<dbReference type="Gene3D" id="2.115.10.20">
    <property type="entry name" value="Glycosyl hydrolase domain, family 43"/>
    <property type="match status" value="1"/>
</dbReference>
<dbReference type="InterPro" id="IPR023296">
    <property type="entry name" value="Glyco_hydro_beta-prop_sf"/>
</dbReference>
<dbReference type="Proteomes" id="UP000270299">
    <property type="component" value="Unassembled WGS sequence"/>
</dbReference>
<keyword evidence="2 4" id="KW-0378">Hydrolase</keyword>
<organism evidence="6 7">
    <name type="scientific">Mycetocola manganoxydans</name>
    <dbReference type="NCBI Taxonomy" id="699879"/>
    <lineage>
        <taxon>Bacteria</taxon>
        <taxon>Bacillati</taxon>
        <taxon>Actinomycetota</taxon>
        <taxon>Actinomycetes</taxon>
        <taxon>Micrococcales</taxon>
        <taxon>Microbacteriaceae</taxon>
        <taxon>Mycetocola</taxon>
    </lineage>
</organism>
<dbReference type="PANTHER" id="PTHR42812">
    <property type="entry name" value="BETA-XYLOSIDASE"/>
    <property type="match status" value="1"/>
</dbReference>
<dbReference type="InterPro" id="IPR006710">
    <property type="entry name" value="Glyco_hydro_43"/>
</dbReference>
<evidence type="ECO:0000256" key="1">
    <source>
        <dbReference type="ARBA" id="ARBA00009865"/>
    </source>
</evidence>
<proteinExistence type="inferred from homology"/>
<name>A0A3L7A0H3_9MICO</name>
<dbReference type="Gene3D" id="2.60.120.200">
    <property type="match status" value="1"/>
</dbReference>
<evidence type="ECO:0000259" key="5">
    <source>
        <dbReference type="Pfam" id="PF17851"/>
    </source>
</evidence>
<evidence type="ECO:0000256" key="3">
    <source>
        <dbReference type="ARBA" id="ARBA00023295"/>
    </source>
</evidence>
<comment type="similarity">
    <text evidence="1 4">Belongs to the glycosyl hydrolase 43 family.</text>
</comment>
<dbReference type="PANTHER" id="PTHR42812:SF12">
    <property type="entry name" value="BETA-XYLOSIDASE-RELATED"/>
    <property type="match status" value="1"/>
</dbReference>
<evidence type="ECO:0000313" key="7">
    <source>
        <dbReference type="Proteomes" id="UP000270299"/>
    </source>
</evidence>
<gene>
    <name evidence="6" type="ORF">D9V29_02100</name>
</gene>
<dbReference type="InterPro" id="IPR013320">
    <property type="entry name" value="ConA-like_dom_sf"/>
</dbReference>
<sequence>MTEYSNPVLSGFHPDPSVCRVGDTFYLASSSFEYFPGIPLHSSTDLVTWNRIGHAIDRPGQVPLHDVNDSGGLYAPTLRHHDGLFYLACTVVGGEHPGSFYLTATDAAGPWSEPVWLDDAQGIDPTIHFADGKAWWAGCRPAASPEWEQQTEIWLRELDLDAGTLVGEEHVLWTGALRGAVWSEGPHLFDHDGWVYLVTAEGGTERNHAVSIARSRSVTGPFEGCPRNPILTHRHLGEDFPVQNVGHADLVEAEDGSWWALVLGVRSLDGFHVLGRETFLTPVAWQDGWPVLNPGVGRLSETGSTPWPGGTPRPATLHDDFTASTALGAHWLSIRGPADFVDSGGDGLVLLSTDTDLSGDGTPAFLGMRLRDPEMRASMRVAPPKHATAGLALRQSAAFHLRLELSMDEHGWRADAIAHENGVDSVVGTVLGDLDPANGDMTLAAELHGLEVRFSITVGADTHTVAEADARILSSERAGGFVGTLVGPFVAGGLGAAVTVRSFHYRPGLS</sequence>
<keyword evidence="7" id="KW-1185">Reference proteome</keyword>
<reference evidence="6 7" key="1">
    <citation type="submission" date="2018-10" db="EMBL/GenBank/DDBJ databases">
        <authorList>
            <person name="Li J."/>
        </authorList>
    </citation>
    <scope>NUCLEOTIDE SEQUENCE [LARGE SCALE GENOMIC DNA]</scope>
    <source>
        <strain evidence="6 7">CCTCC AB209002</strain>
    </source>
</reference>
<dbReference type="CDD" id="cd18617">
    <property type="entry name" value="GH43_XynB-like"/>
    <property type="match status" value="1"/>
</dbReference>
<dbReference type="InterPro" id="IPR051795">
    <property type="entry name" value="Glycosyl_Hydrlase_43"/>
</dbReference>
<dbReference type="Pfam" id="PF04616">
    <property type="entry name" value="Glyco_hydro_43"/>
    <property type="match status" value="1"/>
</dbReference>
<evidence type="ECO:0000256" key="2">
    <source>
        <dbReference type="ARBA" id="ARBA00022801"/>
    </source>
</evidence>
<dbReference type="OrthoDB" id="9801455at2"/>
<comment type="caution">
    <text evidence="6">The sequence shown here is derived from an EMBL/GenBank/DDBJ whole genome shotgun (WGS) entry which is preliminary data.</text>
</comment>
<accession>A0A3L7A0H3</accession>
<dbReference type="Pfam" id="PF17851">
    <property type="entry name" value="GH43_C2"/>
    <property type="match status" value="1"/>
</dbReference>
<dbReference type="GO" id="GO:0005975">
    <property type="term" value="P:carbohydrate metabolic process"/>
    <property type="evidence" value="ECO:0007669"/>
    <property type="project" value="InterPro"/>
</dbReference>
<dbReference type="GO" id="GO:0004553">
    <property type="term" value="F:hydrolase activity, hydrolyzing O-glycosyl compounds"/>
    <property type="evidence" value="ECO:0007669"/>
    <property type="project" value="InterPro"/>
</dbReference>